<dbReference type="Gene3D" id="2.170.150.20">
    <property type="entry name" value="Peptide methionine sulfoxide reductase"/>
    <property type="match status" value="1"/>
</dbReference>
<dbReference type="InterPro" id="IPR002579">
    <property type="entry name" value="Met_Sox_Rdtase_MsrB_dom"/>
</dbReference>
<dbReference type="GO" id="GO:0006979">
    <property type="term" value="P:response to oxidative stress"/>
    <property type="evidence" value="ECO:0007669"/>
    <property type="project" value="InterPro"/>
</dbReference>
<evidence type="ECO:0000259" key="8">
    <source>
        <dbReference type="PROSITE" id="PS51790"/>
    </source>
</evidence>
<keyword evidence="10" id="KW-1185">Reference proteome</keyword>
<dbReference type="GO" id="GO:0005737">
    <property type="term" value="C:cytoplasm"/>
    <property type="evidence" value="ECO:0007669"/>
    <property type="project" value="TreeGrafter"/>
</dbReference>
<protein>
    <recommendedName>
        <fullName evidence="6">Peptide methionine sulfoxide reductase MsrB</fullName>
        <ecNumber evidence="6">1.8.4.12</ecNumber>
    </recommendedName>
    <alternativeName>
        <fullName evidence="6">Peptide-methionine (R)-S-oxide reductase</fullName>
    </alternativeName>
</protein>
<dbReference type="Pfam" id="PF01641">
    <property type="entry name" value="SelR"/>
    <property type="match status" value="1"/>
</dbReference>
<evidence type="ECO:0000256" key="4">
    <source>
        <dbReference type="ARBA" id="ARBA00023002"/>
    </source>
</evidence>
<dbReference type="PROSITE" id="PS51790">
    <property type="entry name" value="MSRB"/>
    <property type="match status" value="1"/>
</dbReference>
<dbReference type="NCBIfam" id="TIGR00357">
    <property type="entry name" value="peptide-methionine (R)-S-oxide reductase MsrB"/>
    <property type="match status" value="1"/>
</dbReference>
<dbReference type="AlphaFoldDB" id="A0A849I8T1"/>
<comment type="cofactor">
    <cofactor evidence="6">
        <name>Zn(2+)</name>
        <dbReference type="ChEBI" id="CHEBI:29105"/>
    </cofactor>
    <text evidence="6">Binds 1 zinc ion per subunit. The zinc ion is important for the structural integrity of the protein.</text>
</comment>
<keyword evidence="4 6" id="KW-0560">Oxidoreductase</keyword>
<dbReference type="GO" id="GO:0030091">
    <property type="term" value="P:protein repair"/>
    <property type="evidence" value="ECO:0007669"/>
    <property type="project" value="InterPro"/>
</dbReference>
<comment type="caution">
    <text evidence="9">The sequence shown here is derived from an EMBL/GenBank/DDBJ whole genome shotgun (WGS) entry which is preliminary data.</text>
</comment>
<dbReference type="InterPro" id="IPR011057">
    <property type="entry name" value="Mss4-like_sf"/>
</dbReference>
<dbReference type="EC" id="1.8.4.12" evidence="6"/>
<feature type="active site" description="Nucleophile" evidence="6">
    <location>
        <position position="149"/>
    </location>
</feature>
<feature type="compositionally biased region" description="Basic and acidic residues" evidence="7">
    <location>
        <begin position="1"/>
        <end position="20"/>
    </location>
</feature>
<dbReference type="RefSeq" id="WP_171217880.1">
    <property type="nucleotide sequence ID" value="NZ_JABEPP010000002.1"/>
</dbReference>
<dbReference type="FunFam" id="2.170.150.20:FF:000001">
    <property type="entry name" value="Peptide methionine sulfoxide reductase MsrB"/>
    <property type="match status" value="1"/>
</dbReference>
<dbReference type="HAMAP" id="MF_01400">
    <property type="entry name" value="MsrB"/>
    <property type="match status" value="1"/>
</dbReference>
<feature type="binding site" evidence="6">
    <location>
        <position position="77"/>
    </location>
    <ligand>
        <name>Zn(2+)</name>
        <dbReference type="ChEBI" id="CHEBI:29105"/>
    </ligand>
</feature>
<name>A0A849I8T1_9HYPH</name>
<comment type="similarity">
    <text evidence="1 6">Belongs to the MsrB Met sulfoxide reductase family.</text>
</comment>
<keyword evidence="3 6" id="KW-0862">Zinc</keyword>
<feature type="region of interest" description="Disordered" evidence="7">
    <location>
        <begin position="1"/>
        <end position="43"/>
    </location>
</feature>
<feature type="binding site" evidence="6">
    <location>
        <position position="126"/>
    </location>
    <ligand>
        <name>Zn(2+)</name>
        <dbReference type="ChEBI" id="CHEBI:29105"/>
    </ligand>
</feature>
<feature type="compositionally biased region" description="Basic and acidic residues" evidence="7">
    <location>
        <begin position="34"/>
        <end position="43"/>
    </location>
</feature>
<dbReference type="Proteomes" id="UP000564885">
    <property type="component" value="Unassembled WGS sequence"/>
</dbReference>
<evidence type="ECO:0000313" key="9">
    <source>
        <dbReference type="EMBL" id="NNM72407.1"/>
    </source>
</evidence>
<dbReference type="PANTHER" id="PTHR10173">
    <property type="entry name" value="METHIONINE SULFOXIDE REDUCTASE"/>
    <property type="match status" value="1"/>
</dbReference>
<evidence type="ECO:0000256" key="6">
    <source>
        <dbReference type="HAMAP-Rule" id="MF_01400"/>
    </source>
</evidence>
<dbReference type="PANTHER" id="PTHR10173:SF52">
    <property type="entry name" value="METHIONINE-R-SULFOXIDE REDUCTASE B1"/>
    <property type="match status" value="1"/>
</dbReference>
<keyword evidence="2 6" id="KW-0479">Metal-binding</keyword>
<accession>A0A849I8T1</accession>
<evidence type="ECO:0000256" key="5">
    <source>
        <dbReference type="ARBA" id="ARBA00048488"/>
    </source>
</evidence>
<dbReference type="GO" id="GO:0008270">
    <property type="term" value="F:zinc ion binding"/>
    <property type="evidence" value="ECO:0007669"/>
    <property type="project" value="UniProtKB-UniRule"/>
</dbReference>
<feature type="domain" description="MsrB" evidence="8">
    <location>
        <begin position="38"/>
        <end position="160"/>
    </location>
</feature>
<evidence type="ECO:0000256" key="3">
    <source>
        <dbReference type="ARBA" id="ARBA00022833"/>
    </source>
</evidence>
<evidence type="ECO:0000256" key="2">
    <source>
        <dbReference type="ARBA" id="ARBA00022723"/>
    </source>
</evidence>
<dbReference type="InterPro" id="IPR028427">
    <property type="entry name" value="Met_Sox_Rdtase_MsrB"/>
</dbReference>
<gene>
    <name evidence="6 9" type="primary">msrB</name>
    <name evidence="9" type="ORF">HJG44_08375</name>
</gene>
<dbReference type="SUPFAM" id="SSF51316">
    <property type="entry name" value="Mss4-like"/>
    <property type="match status" value="1"/>
</dbReference>
<evidence type="ECO:0000256" key="1">
    <source>
        <dbReference type="ARBA" id="ARBA00007174"/>
    </source>
</evidence>
<dbReference type="GO" id="GO:0033743">
    <property type="term" value="F:peptide-methionine (R)-S-oxide reductase activity"/>
    <property type="evidence" value="ECO:0007669"/>
    <property type="project" value="UniProtKB-UniRule"/>
</dbReference>
<evidence type="ECO:0000256" key="7">
    <source>
        <dbReference type="SAM" id="MobiDB-lite"/>
    </source>
</evidence>
<organism evidence="9 10">
    <name type="scientific">Enterovirga aerilata</name>
    <dbReference type="NCBI Taxonomy" id="2730920"/>
    <lineage>
        <taxon>Bacteria</taxon>
        <taxon>Pseudomonadati</taxon>
        <taxon>Pseudomonadota</taxon>
        <taxon>Alphaproteobacteria</taxon>
        <taxon>Hyphomicrobiales</taxon>
        <taxon>Methylobacteriaceae</taxon>
        <taxon>Enterovirga</taxon>
    </lineage>
</organism>
<feature type="binding site" evidence="6">
    <location>
        <position position="129"/>
    </location>
    <ligand>
        <name>Zn(2+)</name>
        <dbReference type="ChEBI" id="CHEBI:29105"/>
    </ligand>
</feature>
<sequence length="176" mass="19742">MSVLDLFRRENPPETDRSAVPERSPSGFDLRPPSPKERARLEADLSPEEKRVLLHHGTEAPFCGGLLNNKEKGVYCCRECGLPLFKAETKFESGTGWPSFYAPFDQTHVLAIEDRSYGMVRIETRCARCDSHQGHVFPDGPAPTRLRYCINSVSLEFVPDGQPLRDPLGRGDRITA</sequence>
<evidence type="ECO:0000313" key="10">
    <source>
        <dbReference type="Proteomes" id="UP000564885"/>
    </source>
</evidence>
<reference evidence="9 10" key="1">
    <citation type="submission" date="2020-04" db="EMBL/GenBank/DDBJ databases">
        <title>Enterovirga sp. isolate from soil.</title>
        <authorList>
            <person name="Chea S."/>
            <person name="Kim D.-U."/>
        </authorList>
    </citation>
    <scope>NUCLEOTIDE SEQUENCE [LARGE SCALE GENOMIC DNA]</scope>
    <source>
        <strain evidence="9 10">DB1703</strain>
    </source>
</reference>
<feature type="binding site" evidence="6">
    <location>
        <position position="80"/>
    </location>
    <ligand>
        <name>Zn(2+)</name>
        <dbReference type="ChEBI" id="CHEBI:29105"/>
    </ligand>
</feature>
<proteinExistence type="inferred from homology"/>
<dbReference type="EMBL" id="JABEPP010000002">
    <property type="protein sequence ID" value="NNM72407.1"/>
    <property type="molecule type" value="Genomic_DNA"/>
</dbReference>
<comment type="catalytic activity">
    <reaction evidence="5 6">
        <text>L-methionyl-[protein] + [thioredoxin]-disulfide + H2O = L-methionyl-(R)-S-oxide-[protein] + [thioredoxin]-dithiol</text>
        <dbReference type="Rhea" id="RHEA:24164"/>
        <dbReference type="Rhea" id="RHEA-COMP:10698"/>
        <dbReference type="Rhea" id="RHEA-COMP:10700"/>
        <dbReference type="Rhea" id="RHEA-COMP:12313"/>
        <dbReference type="Rhea" id="RHEA-COMP:12314"/>
        <dbReference type="ChEBI" id="CHEBI:15377"/>
        <dbReference type="ChEBI" id="CHEBI:16044"/>
        <dbReference type="ChEBI" id="CHEBI:29950"/>
        <dbReference type="ChEBI" id="CHEBI:45764"/>
        <dbReference type="ChEBI" id="CHEBI:50058"/>
        <dbReference type="EC" id="1.8.4.12"/>
    </reaction>
</comment>